<dbReference type="RefSeq" id="WP_105737790.1">
    <property type="nucleotide sequence ID" value="NZ_PVBT01000010.1"/>
</dbReference>
<dbReference type="SUPFAM" id="SSF55120">
    <property type="entry name" value="Pseudouridine synthase"/>
    <property type="match status" value="1"/>
</dbReference>
<evidence type="ECO:0000313" key="9">
    <source>
        <dbReference type="EMBL" id="PRD49608.1"/>
    </source>
</evidence>
<evidence type="ECO:0000259" key="8">
    <source>
        <dbReference type="Pfam" id="PF01416"/>
    </source>
</evidence>
<comment type="subunit">
    <text evidence="4">Homodimer.</text>
</comment>
<dbReference type="OrthoDB" id="9811823at2"/>
<evidence type="ECO:0000256" key="6">
    <source>
        <dbReference type="PIRSR" id="PIRSR001430-2"/>
    </source>
</evidence>
<reference evidence="9 10" key="1">
    <citation type="submission" date="2018-02" db="EMBL/GenBank/DDBJ databases">
        <title>The draft genome of Phyllobacterium myrsinacearum DSM5892.</title>
        <authorList>
            <person name="Li L."/>
            <person name="Liu L."/>
            <person name="Zhang X."/>
            <person name="Wang T."/>
        </authorList>
    </citation>
    <scope>NUCLEOTIDE SEQUENCE [LARGE SCALE GENOMIC DNA]</scope>
    <source>
        <strain evidence="9 10">DSM 5892</strain>
    </source>
</reference>
<dbReference type="PANTHER" id="PTHR11142:SF0">
    <property type="entry name" value="TRNA PSEUDOURIDINE SYNTHASE-LIKE 1"/>
    <property type="match status" value="1"/>
</dbReference>
<feature type="binding site" evidence="4 6">
    <location>
        <position position="113"/>
    </location>
    <ligand>
        <name>substrate</name>
    </ligand>
</feature>
<comment type="caution">
    <text evidence="9">The sequence shown here is derived from an EMBL/GenBank/DDBJ whole genome shotgun (WGS) entry which is preliminary data.</text>
</comment>
<evidence type="ECO:0000256" key="2">
    <source>
        <dbReference type="ARBA" id="ARBA00022694"/>
    </source>
</evidence>
<keyword evidence="10" id="KW-1185">Reference proteome</keyword>
<dbReference type="HAMAP" id="MF_00171">
    <property type="entry name" value="TruA"/>
    <property type="match status" value="1"/>
</dbReference>
<evidence type="ECO:0000256" key="7">
    <source>
        <dbReference type="RuleBase" id="RU003792"/>
    </source>
</evidence>
<name>A0A2S9J9Z1_9HYPH</name>
<dbReference type="PANTHER" id="PTHR11142">
    <property type="entry name" value="PSEUDOURIDYLATE SYNTHASE"/>
    <property type="match status" value="1"/>
</dbReference>
<accession>A0A2S9J9Z1</accession>
<dbReference type="InterPro" id="IPR020095">
    <property type="entry name" value="PsdUridine_synth_TruA_C"/>
</dbReference>
<keyword evidence="2 4" id="KW-0819">tRNA processing</keyword>
<gene>
    <name evidence="4" type="primary">truA</name>
    <name evidence="9" type="ORF">C5750_24595</name>
</gene>
<feature type="active site" description="Nucleophile" evidence="4 5">
    <location>
        <position position="52"/>
    </location>
</feature>
<dbReference type="InterPro" id="IPR020094">
    <property type="entry name" value="TruA/RsuA/RluB/E/F_N"/>
</dbReference>
<sequence length="261" mass="28619">MPRYKLTIEYDGTPYAGWQRQENGHTVQAAIEQAIFKFCGETISLGAAGRTDSGVHAIAQIAHVDLTKDWSSAKVREALNAHLVVAGETVGIINVERMSENFDARFSATGRHYLYRIINRRPPAPLEAFRAWWVKKPLDAQAMHEAAQRLVGTHDFTTFRATQCQAKSPVKSLDHLSVARNGEIIEIRASARSFLHNQIRSFAGTLNEVGCGRWTADDVSDALAARDRKACGPVAPPYGLYLVGVDYPSVIGSGMAIPSTL</sequence>
<organism evidence="9 10">
    <name type="scientific">Phyllobacterium myrsinacearum</name>
    <dbReference type="NCBI Taxonomy" id="28101"/>
    <lineage>
        <taxon>Bacteria</taxon>
        <taxon>Pseudomonadati</taxon>
        <taxon>Pseudomonadota</taxon>
        <taxon>Alphaproteobacteria</taxon>
        <taxon>Hyphomicrobiales</taxon>
        <taxon>Phyllobacteriaceae</taxon>
        <taxon>Phyllobacterium</taxon>
    </lineage>
</organism>
<evidence type="ECO:0000256" key="1">
    <source>
        <dbReference type="ARBA" id="ARBA00009375"/>
    </source>
</evidence>
<dbReference type="InterPro" id="IPR020097">
    <property type="entry name" value="PsdUridine_synth_TruA_a/b_dom"/>
</dbReference>
<dbReference type="GO" id="GO:0031119">
    <property type="term" value="P:tRNA pseudouridine synthesis"/>
    <property type="evidence" value="ECO:0007669"/>
    <property type="project" value="UniProtKB-UniRule"/>
</dbReference>
<dbReference type="FunFam" id="3.30.70.580:FF:000001">
    <property type="entry name" value="tRNA pseudouridine synthase A"/>
    <property type="match status" value="1"/>
</dbReference>
<dbReference type="AlphaFoldDB" id="A0A2S9J9Z1"/>
<dbReference type="Pfam" id="PF01416">
    <property type="entry name" value="PseudoU_synth_1"/>
    <property type="match status" value="2"/>
</dbReference>
<dbReference type="EMBL" id="PVBT01000010">
    <property type="protein sequence ID" value="PRD49608.1"/>
    <property type="molecule type" value="Genomic_DNA"/>
</dbReference>
<evidence type="ECO:0000256" key="4">
    <source>
        <dbReference type="HAMAP-Rule" id="MF_00171"/>
    </source>
</evidence>
<comment type="catalytic activity">
    <reaction evidence="4 7">
        <text>uridine(38/39/40) in tRNA = pseudouridine(38/39/40) in tRNA</text>
        <dbReference type="Rhea" id="RHEA:22376"/>
        <dbReference type="Rhea" id="RHEA-COMP:10085"/>
        <dbReference type="Rhea" id="RHEA-COMP:10087"/>
        <dbReference type="ChEBI" id="CHEBI:65314"/>
        <dbReference type="ChEBI" id="CHEBI:65315"/>
        <dbReference type="EC" id="5.4.99.12"/>
    </reaction>
</comment>
<comment type="function">
    <text evidence="4">Formation of pseudouridine at positions 38, 39 and 40 in the anticodon stem and loop of transfer RNAs.</text>
</comment>
<comment type="similarity">
    <text evidence="1 4 7">Belongs to the tRNA pseudouridine synthase TruA family.</text>
</comment>
<dbReference type="GO" id="GO:0003723">
    <property type="term" value="F:RNA binding"/>
    <property type="evidence" value="ECO:0007669"/>
    <property type="project" value="InterPro"/>
</dbReference>
<dbReference type="EC" id="5.4.99.12" evidence="4"/>
<protein>
    <recommendedName>
        <fullName evidence="4">tRNA pseudouridine synthase A</fullName>
        <ecNumber evidence="4">5.4.99.12</ecNumber>
    </recommendedName>
    <alternativeName>
        <fullName evidence="4">tRNA pseudouridine(38-40) synthase</fullName>
    </alternativeName>
    <alternativeName>
        <fullName evidence="4">tRNA pseudouridylate synthase I</fullName>
    </alternativeName>
    <alternativeName>
        <fullName evidence="4">tRNA-uridine isomerase I</fullName>
    </alternativeName>
</protein>
<feature type="domain" description="Pseudouridine synthase I TruA alpha/beta" evidence="8">
    <location>
        <begin position="146"/>
        <end position="248"/>
    </location>
</feature>
<feature type="domain" description="Pseudouridine synthase I TruA alpha/beta" evidence="8">
    <location>
        <begin position="8"/>
        <end position="83"/>
    </location>
</feature>
<dbReference type="NCBIfam" id="TIGR00071">
    <property type="entry name" value="hisT_truA"/>
    <property type="match status" value="1"/>
</dbReference>
<evidence type="ECO:0000256" key="5">
    <source>
        <dbReference type="PIRSR" id="PIRSR001430-1"/>
    </source>
</evidence>
<dbReference type="Gene3D" id="3.30.70.580">
    <property type="entry name" value="Pseudouridine synthase I, catalytic domain, N-terminal subdomain"/>
    <property type="match status" value="1"/>
</dbReference>
<dbReference type="PIRSF" id="PIRSF001430">
    <property type="entry name" value="tRNA_psdUrid_synth"/>
    <property type="match status" value="1"/>
</dbReference>
<keyword evidence="3 4" id="KW-0413">Isomerase</keyword>
<dbReference type="InterPro" id="IPR020103">
    <property type="entry name" value="PsdUridine_synth_cat_dom_sf"/>
</dbReference>
<proteinExistence type="inferred from homology"/>
<dbReference type="InterPro" id="IPR001406">
    <property type="entry name" value="PsdUridine_synth_TruA"/>
</dbReference>
<dbReference type="Gene3D" id="3.30.70.660">
    <property type="entry name" value="Pseudouridine synthase I, catalytic domain, C-terminal subdomain"/>
    <property type="match status" value="1"/>
</dbReference>
<dbReference type="Proteomes" id="UP000238563">
    <property type="component" value="Unassembled WGS sequence"/>
</dbReference>
<dbReference type="GO" id="GO:0160147">
    <property type="term" value="F:tRNA pseudouridine(38-40) synthase activity"/>
    <property type="evidence" value="ECO:0007669"/>
    <property type="project" value="UniProtKB-EC"/>
</dbReference>
<dbReference type="CDD" id="cd02570">
    <property type="entry name" value="PseudoU_synth_EcTruA"/>
    <property type="match status" value="1"/>
</dbReference>
<evidence type="ECO:0000256" key="3">
    <source>
        <dbReference type="ARBA" id="ARBA00023235"/>
    </source>
</evidence>
<evidence type="ECO:0000313" key="10">
    <source>
        <dbReference type="Proteomes" id="UP000238563"/>
    </source>
</evidence>
<comment type="caution">
    <text evidence="4">Lacks conserved residue(s) required for the propagation of feature annotation.</text>
</comment>